<protein>
    <submittedName>
        <fullName evidence="3">M20 aminoacylase family protein</fullName>
    </submittedName>
</protein>
<evidence type="ECO:0000256" key="1">
    <source>
        <dbReference type="ARBA" id="ARBA00022801"/>
    </source>
</evidence>
<reference evidence="3 4" key="1">
    <citation type="submission" date="2024-11" db="EMBL/GenBank/DDBJ databases">
        <title>Draft genome sequences of two bacteria associated to sugarcane roots in Colombia.</title>
        <authorList>
            <person name="Pardo-Diaz S."/>
            <person name="Masmela-Mendoza J."/>
            <person name="Delgadillo-Duran P."/>
            <person name="Bautista E.J."/>
            <person name="Rojas-Tapias D.F."/>
        </authorList>
    </citation>
    <scope>NUCLEOTIDE SEQUENCE [LARGE SCALE GENOMIC DNA]</scope>
    <source>
        <strain evidence="3 4">Ap18</strain>
    </source>
</reference>
<evidence type="ECO:0000313" key="4">
    <source>
        <dbReference type="Proteomes" id="UP001628281"/>
    </source>
</evidence>
<dbReference type="InterPro" id="IPR036264">
    <property type="entry name" value="Bact_exopeptidase_dim_dom"/>
</dbReference>
<feature type="domain" description="Peptidase M20 dimerisation" evidence="2">
    <location>
        <begin position="186"/>
        <end position="279"/>
    </location>
</feature>
<gene>
    <name evidence="3" type="ORF">ACJ41P_29250</name>
</gene>
<keyword evidence="1" id="KW-0378">Hydrolase</keyword>
<dbReference type="PIRSF" id="PIRSF005962">
    <property type="entry name" value="Pept_M20D_amidohydro"/>
    <property type="match status" value="1"/>
</dbReference>
<proteinExistence type="predicted"/>
<keyword evidence="4" id="KW-1185">Reference proteome</keyword>
<dbReference type="Pfam" id="PF07687">
    <property type="entry name" value="M20_dimer"/>
    <property type="match status" value="1"/>
</dbReference>
<organism evidence="3 4">
    <name type="scientific">Azospirillum argentinense</name>
    <dbReference type="NCBI Taxonomy" id="2970906"/>
    <lineage>
        <taxon>Bacteria</taxon>
        <taxon>Pseudomonadati</taxon>
        <taxon>Pseudomonadota</taxon>
        <taxon>Alphaproteobacteria</taxon>
        <taxon>Rhodospirillales</taxon>
        <taxon>Azospirillaceae</taxon>
        <taxon>Azospirillum</taxon>
    </lineage>
</organism>
<dbReference type="InterPro" id="IPR017439">
    <property type="entry name" value="Amidohydrolase"/>
</dbReference>
<dbReference type="Gene3D" id="3.40.630.10">
    <property type="entry name" value="Zn peptidases"/>
    <property type="match status" value="1"/>
</dbReference>
<dbReference type="EMBL" id="JBJLSN010000072">
    <property type="protein sequence ID" value="MFL7905249.1"/>
    <property type="molecule type" value="Genomic_DNA"/>
</dbReference>
<dbReference type="PANTHER" id="PTHR11014:SF63">
    <property type="entry name" value="METALLOPEPTIDASE, PUTATIVE (AFU_ORTHOLOGUE AFUA_6G09600)-RELATED"/>
    <property type="match status" value="1"/>
</dbReference>
<accession>A0ABW8VFN0</accession>
<name>A0ABW8VFN0_9PROT</name>
<dbReference type="RefSeq" id="WP_407825678.1">
    <property type="nucleotide sequence ID" value="NZ_JBJLSN010000072.1"/>
</dbReference>
<sequence>MPTVDDIQSGLAEAVGWRRAFHAHPELGFDERETSRRVAALLASFGIGCASGLAGTGVVGTLRAGNSTRSIGLRAELDALPIEEAPGLGHGSACAGRMHACGHDGHMTMLLGAAAFLARNRRFDGTVHFIFQPAEENLAGGKVMVDEGLFDRFPVDAVYAMHTLPGMPVGDFAVQTGPAMASADMWEATITGRGGHAAHPHLARDPMVAASEIVLALQSVVSRSVPPLESGVLSVTRFQAGDALNVIPGTVRLGGTCRAHRPEVRQRIEDRLRAILAGVCAAHELALDLDFRSPYPPTVNDAGCAAKAVRVATALVGPEHVRLDLPPMMGAEDFAWMLRERPGCILRIGNGRGERHGAPLHTPEFDFNDDALAYGIAFWASLVEQELAPAGGAA</sequence>
<dbReference type="InterPro" id="IPR011650">
    <property type="entry name" value="Peptidase_M20_dimer"/>
</dbReference>
<evidence type="ECO:0000313" key="3">
    <source>
        <dbReference type="EMBL" id="MFL7905249.1"/>
    </source>
</evidence>
<comment type="caution">
    <text evidence="3">The sequence shown here is derived from an EMBL/GenBank/DDBJ whole genome shotgun (WGS) entry which is preliminary data.</text>
</comment>
<dbReference type="InterPro" id="IPR002933">
    <property type="entry name" value="Peptidase_M20"/>
</dbReference>
<dbReference type="PANTHER" id="PTHR11014">
    <property type="entry name" value="PEPTIDASE M20 FAMILY MEMBER"/>
    <property type="match status" value="1"/>
</dbReference>
<evidence type="ECO:0000259" key="2">
    <source>
        <dbReference type="Pfam" id="PF07687"/>
    </source>
</evidence>
<dbReference type="SUPFAM" id="SSF53187">
    <property type="entry name" value="Zn-dependent exopeptidases"/>
    <property type="match status" value="1"/>
</dbReference>
<dbReference type="Proteomes" id="UP001628281">
    <property type="component" value="Unassembled WGS sequence"/>
</dbReference>
<dbReference type="Pfam" id="PF01546">
    <property type="entry name" value="Peptidase_M20"/>
    <property type="match status" value="1"/>
</dbReference>
<dbReference type="Gene3D" id="3.30.70.360">
    <property type="match status" value="1"/>
</dbReference>
<dbReference type="SUPFAM" id="SSF55031">
    <property type="entry name" value="Bacterial exopeptidase dimerisation domain"/>
    <property type="match status" value="1"/>
</dbReference>
<dbReference type="NCBIfam" id="TIGR01891">
    <property type="entry name" value="amidohydrolases"/>
    <property type="match status" value="1"/>
</dbReference>
<dbReference type="CDD" id="cd05666">
    <property type="entry name" value="M20_Acy1-like"/>
    <property type="match status" value="1"/>
</dbReference>